<evidence type="ECO:0000256" key="4">
    <source>
        <dbReference type="ARBA" id="ARBA00022692"/>
    </source>
</evidence>
<dbReference type="InterPro" id="IPR036942">
    <property type="entry name" value="Beta-barrel_TonB_sf"/>
</dbReference>
<dbReference type="OrthoDB" id="1631017at2"/>
<evidence type="ECO:0000256" key="1">
    <source>
        <dbReference type="ARBA" id="ARBA00004571"/>
    </source>
</evidence>
<dbReference type="PANTHER" id="PTHR30069">
    <property type="entry name" value="TONB-DEPENDENT OUTER MEMBRANE RECEPTOR"/>
    <property type="match status" value="1"/>
</dbReference>
<evidence type="ECO:0000256" key="6">
    <source>
        <dbReference type="ARBA" id="ARBA00023077"/>
    </source>
</evidence>
<evidence type="ECO:0000256" key="5">
    <source>
        <dbReference type="ARBA" id="ARBA00022729"/>
    </source>
</evidence>
<evidence type="ECO:0000256" key="2">
    <source>
        <dbReference type="ARBA" id="ARBA00022448"/>
    </source>
</evidence>
<dbReference type="PANTHER" id="PTHR30069:SF29">
    <property type="entry name" value="HEMOGLOBIN AND HEMOGLOBIN-HAPTOGLOBIN-BINDING PROTEIN 1-RELATED"/>
    <property type="match status" value="1"/>
</dbReference>
<dbReference type="Proteomes" id="UP000443070">
    <property type="component" value="Unassembled WGS sequence"/>
</dbReference>
<feature type="domain" description="TonB-dependent receptor plug" evidence="13">
    <location>
        <begin position="52"/>
        <end position="155"/>
    </location>
</feature>
<dbReference type="InterPro" id="IPR012910">
    <property type="entry name" value="Plug_dom"/>
</dbReference>
<keyword evidence="16" id="KW-1185">Reference proteome</keyword>
<organism evidence="14 17">
    <name type="scientific">Phascolarctobacterium faecium</name>
    <dbReference type="NCBI Taxonomy" id="33025"/>
    <lineage>
        <taxon>Bacteria</taxon>
        <taxon>Bacillati</taxon>
        <taxon>Bacillota</taxon>
        <taxon>Negativicutes</taxon>
        <taxon>Acidaminococcales</taxon>
        <taxon>Acidaminococcaceae</taxon>
        <taxon>Phascolarctobacterium</taxon>
    </lineage>
</organism>
<evidence type="ECO:0000256" key="10">
    <source>
        <dbReference type="PROSITE-ProRule" id="PRU01360"/>
    </source>
</evidence>
<evidence type="ECO:0000256" key="7">
    <source>
        <dbReference type="ARBA" id="ARBA00023136"/>
    </source>
</evidence>
<comment type="subcellular location">
    <subcellularLocation>
        <location evidence="1 10">Cell outer membrane</location>
        <topology evidence="1 10">Multi-pass membrane protein</topology>
    </subcellularLocation>
</comment>
<dbReference type="EMBL" id="WNBM01000003">
    <property type="protein sequence ID" value="MTT75897.1"/>
    <property type="molecule type" value="Genomic_DNA"/>
</dbReference>
<proteinExistence type="inferred from homology"/>
<protein>
    <submittedName>
        <fullName evidence="14">TonB-dependent receptor</fullName>
    </submittedName>
</protein>
<name>A0A7X2XG30_9FIRM</name>
<evidence type="ECO:0000313" key="17">
    <source>
        <dbReference type="Proteomes" id="UP000484547"/>
    </source>
</evidence>
<dbReference type="EMBL" id="WNBW01000003">
    <property type="protein sequence ID" value="MTU03959.1"/>
    <property type="molecule type" value="Genomic_DNA"/>
</dbReference>
<gene>
    <name evidence="14" type="ORF">GMD11_06430</name>
    <name evidence="15" type="ORF">GMD18_06075</name>
</gene>
<dbReference type="GO" id="GO:0044718">
    <property type="term" value="P:siderophore transmembrane transport"/>
    <property type="evidence" value="ECO:0007669"/>
    <property type="project" value="TreeGrafter"/>
</dbReference>
<dbReference type="GO" id="GO:0009279">
    <property type="term" value="C:cell outer membrane"/>
    <property type="evidence" value="ECO:0007669"/>
    <property type="project" value="UniProtKB-SubCell"/>
</dbReference>
<dbReference type="Pfam" id="PF07715">
    <property type="entry name" value="Plug"/>
    <property type="match status" value="1"/>
</dbReference>
<evidence type="ECO:0000259" key="13">
    <source>
        <dbReference type="Pfam" id="PF07715"/>
    </source>
</evidence>
<feature type="domain" description="TonB-dependent receptor-like beta-barrel" evidence="12">
    <location>
        <begin position="225"/>
        <end position="605"/>
    </location>
</feature>
<accession>A0A7X2XG30</accession>
<keyword evidence="5" id="KW-0732">Signal</keyword>
<evidence type="ECO:0000256" key="11">
    <source>
        <dbReference type="RuleBase" id="RU003357"/>
    </source>
</evidence>
<evidence type="ECO:0000256" key="3">
    <source>
        <dbReference type="ARBA" id="ARBA00022452"/>
    </source>
</evidence>
<sequence>MKQSLEKNTLMIALITGSVIWGGTSVYAEEPEQVFTLDPMIVTATRTEKRDLDVPATTSIYTSKQLEATGATTVEGALKYATGIVYKSETAGDGGGEFLIRGKRRGTMVLVDGIPLNVRTGYYDLDRINIADVERIEVVRGGGAVLYGSDATGGVINIITKNKRTNSVSATVGNYGVQKYATSLQAGKLGIGASWNKKGNIYHTSEGDKYFNFLGGEKTILSMNYKFDDAWRVTADYNNYDYKRSYNQTSTGLPTDKRFLDKEEYKFVLSYHKDGWNANAFYHKSSSDTKYHYWKNNIIFKDAYFYGNDDKVMGLDVTKEFETKNDTVLVGVKMYNEGYNYYNFYDPAYKKQPKLEYDYDRNVYSVFAQVDHKFDKKNNLILGARETWTGSSPDGTNYSEFTPQIQYLHKMTDDLSAYASVGKSFTLPTLTDMYGKDQIIKNTQIRPEVGMHYETGLKYISGIHSWKLALFKSDVKDFITGATDAATGETYAVNEDTKNMGIEINCEITGKNGFSSNWGVSYSNPKYKSADEDNGKWKRNYGRWLLNGGLNYQQDKFNVSLNGSFMADRVLQKYQEKIKPYFYTSLNAVYKPTKNHEIFLNVDNLLNRRDITSHVSSRYISLGRNFEIGYKVLF</sequence>
<evidence type="ECO:0000313" key="15">
    <source>
        <dbReference type="EMBL" id="MTU03959.1"/>
    </source>
</evidence>
<keyword evidence="2 10" id="KW-0813">Transport</keyword>
<dbReference type="Gene3D" id="2.40.170.20">
    <property type="entry name" value="TonB-dependent receptor, beta-barrel domain"/>
    <property type="match status" value="1"/>
</dbReference>
<keyword evidence="8 14" id="KW-0675">Receptor</keyword>
<keyword evidence="3 10" id="KW-1134">Transmembrane beta strand</keyword>
<dbReference type="CDD" id="cd01347">
    <property type="entry name" value="ligand_gated_channel"/>
    <property type="match status" value="1"/>
</dbReference>
<dbReference type="PROSITE" id="PS01156">
    <property type="entry name" value="TONB_DEPENDENT_REC_2"/>
    <property type="match status" value="1"/>
</dbReference>
<dbReference type="AlphaFoldDB" id="A0A7X2XG30"/>
<dbReference type="Pfam" id="PF00593">
    <property type="entry name" value="TonB_dep_Rec_b-barrel"/>
    <property type="match status" value="1"/>
</dbReference>
<evidence type="ECO:0000313" key="16">
    <source>
        <dbReference type="Proteomes" id="UP000443070"/>
    </source>
</evidence>
<dbReference type="InterPro" id="IPR039426">
    <property type="entry name" value="TonB-dep_rcpt-like"/>
</dbReference>
<dbReference type="PROSITE" id="PS52016">
    <property type="entry name" value="TONB_DEPENDENT_REC_3"/>
    <property type="match status" value="1"/>
</dbReference>
<evidence type="ECO:0000256" key="9">
    <source>
        <dbReference type="ARBA" id="ARBA00023237"/>
    </source>
</evidence>
<dbReference type="InterPro" id="IPR010917">
    <property type="entry name" value="TonB_rcpt_CS"/>
</dbReference>
<keyword evidence="4 10" id="KW-0812">Transmembrane</keyword>
<dbReference type="InterPro" id="IPR000531">
    <property type="entry name" value="Beta-barrel_TonB"/>
</dbReference>
<keyword evidence="9 10" id="KW-0998">Cell outer membrane</keyword>
<dbReference type="GO" id="GO:0015344">
    <property type="term" value="F:siderophore uptake transmembrane transporter activity"/>
    <property type="evidence" value="ECO:0007669"/>
    <property type="project" value="TreeGrafter"/>
</dbReference>
<evidence type="ECO:0000313" key="14">
    <source>
        <dbReference type="EMBL" id="MTT75897.1"/>
    </source>
</evidence>
<dbReference type="SUPFAM" id="SSF56935">
    <property type="entry name" value="Porins"/>
    <property type="match status" value="1"/>
</dbReference>
<reference evidence="16 17" key="1">
    <citation type="journal article" date="2019" name="Nat. Med.">
        <title>A library of human gut bacterial isolates paired with longitudinal multiomics data enables mechanistic microbiome research.</title>
        <authorList>
            <person name="Poyet M."/>
            <person name="Groussin M."/>
            <person name="Gibbons S.M."/>
            <person name="Avila-Pacheco J."/>
            <person name="Jiang X."/>
            <person name="Kearney S.M."/>
            <person name="Perrotta A.R."/>
            <person name="Berdy B."/>
            <person name="Zhao S."/>
            <person name="Lieberman T.D."/>
            <person name="Swanson P.K."/>
            <person name="Smith M."/>
            <person name="Roesemann S."/>
            <person name="Alexander J.E."/>
            <person name="Rich S.A."/>
            <person name="Livny J."/>
            <person name="Vlamakis H."/>
            <person name="Clish C."/>
            <person name="Bullock K."/>
            <person name="Deik A."/>
            <person name="Scott J."/>
            <person name="Pierce K.A."/>
            <person name="Xavier R.J."/>
            <person name="Alm E.J."/>
        </authorList>
    </citation>
    <scope>NUCLEOTIDE SEQUENCE [LARGE SCALE GENOMIC DNA]</scope>
    <source>
        <strain evidence="14 17">BIOML-A13</strain>
        <strain evidence="15 16">BIOML-A3</strain>
    </source>
</reference>
<comment type="similarity">
    <text evidence="10 11">Belongs to the TonB-dependent receptor family.</text>
</comment>
<evidence type="ECO:0000256" key="8">
    <source>
        <dbReference type="ARBA" id="ARBA00023170"/>
    </source>
</evidence>
<comment type="caution">
    <text evidence="14">The sequence shown here is derived from an EMBL/GenBank/DDBJ whole genome shotgun (WGS) entry which is preliminary data.</text>
</comment>
<dbReference type="RefSeq" id="WP_154338792.1">
    <property type="nucleotide sequence ID" value="NZ_CAUEDM010000094.1"/>
</dbReference>
<evidence type="ECO:0000259" key="12">
    <source>
        <dbReference type="Pfam" id="PF00593"/>
    </source>
</evidence>
<keyword evidence="6 11" id="KW-0798">TonB box</keyword>
<dbReference type="InterPro" id="IPR037066">
    <property type="entry name" value="Plug_dom_sf"/>
</dbReference>
<keyword evidence="7 10" id="KW-0472">Membrane</keyword>
<dbReference type="Gene3D" id="2.170.130.10">
    <property type="entry name" value="TonB-dependent receptor, plug domain"/>
    <property type="match status" value="1"/>
</dbReference>
<dbReference type="Proteomes" id="UP000484547">
    <property type="component" value="Unassembled WGS sequence"/>
</dbReference>